<protein>
    <recommendedName>
        <fullName evidence="4">Multidrug transporter</fullName>
    </recommendedName>
</protein>
<keyword evidence="3" id="KW-1185">Reference proteome</keyword>
<organism evidence="2 3">
    <name type="scientific">Sporosarcina koreensis</name>
    <dbReference type="NCBI Taxonomy" id="334735"/>
    <lineage>
        <taxon>Bacteria</taxon>
        <taxon>Bacillati</taxon>
        <taxon>Bacillota</taxon>
        <taxon>Bacilli</taxon>
        <taxon>Bacillales</taxon>
        <taxon>Caryophanaceae</taxon>
        <taxon>Sporosarcina</taxon>
    </lineage>
</organism>
<dbReference type="EMBL" id="JBHSNP010000024">
    <property type="protein sequence ID" value="MFC5603711.1"/>
    <property type="molecule type" value="Genomic_DNA"/>
</dbReference>
<evidence type="ECO:0000313" key="3">
    <source>
        <dbReference type="Proteomes" id="UP001596071"/>
    </source>
</evidence>
<gene>
    <name evidence="2" type="ORF">ACFPTP_10820</name>
</gene>
<evidence type="ECO:0000313" key="2">
    <source>
        <dbReference type="EMBL" id="MFC5603711.1"/>
    </source>
</evidence>
<proteinExistence type="predicted"/>
<evidence type="ECO:0000256" key="1">
    <source>
        <dbReference type="SAM" id="MobiDB-lite"/>
    </source>
</evidence>
<accession>A0ABW0TXE4</accession>
<sequence>MEKRYDGKREAVEAEEVEDTERDSRAQMTDSGEMLAGDDIVQPRDANAGTVPRINTDHL</sequence>
<comment type="caution">
    <text evidence="2">The sequence shown here is derived from an EMBL/GenBank/DDBJ whole genome shotgun (WGS) entry which is preliminary data.</text>
</comment>
<feature type="region of interest" description="Disordered" evidence="1">
    <location>
        <begin position="1"/>
        <end position="59"/>
    </location>
</feature>
<name>A0ABW0TXE4_9BACL</name>
<dbReference type="RefSeq" id="WP_381444630.1">
    <property type="nucleotide sequence ID" value="NZ_JBHSNP010000024.1"/>
</dbReference>
<evidence type="ECO:0008006" key="4">
    <source>
        <dbReference type="Google" id="ProtNLM"/>
    </source>
</evidence>
<dbReference type="Proteomes" id="UP001596071">
    <property type="component" value="Unassembled WGS sequence"/>
</dbReference>
<reference evidence="3" key="1">
    <citation type="journal article" date="2019" name="Int. J. Syst. Evol. Microbiol.">
        <title>The Global Catalogue of Microorganisms (GCM) 10K type strain sequencing project: providing services to taxonomists for standard genome sequencing and annotation.</title>
        <authorList>
            <consortium name="The Broad Institute Genomics Platform"/>
            <consortium name="The Broad Institute Genome Sequencing Center for Infectious Disease"/>
            <person name="Wu L."/>
            <person name="Ma J."/>
        </authorList>
    </citation>
    <scope>NUCLEOTIDE SEQUENCE [LARGE SCALE GENOMIC DNA]</scope>
    <source>
        <strain evidence="3">KACC 11299</strain>
    </source>
</reference>
<feature type="compositionally biased region" description="Basic and acidic residues" evidence="1">
    <location>
        <begin position="1"/>
        <end position="12"/>
    </location>
</feature>